<dbReference type="GO" id="GO:0042781">
    <property type="term" value="F:3'-tRNA processing endoribonuclease activity"/>
    <property type="evidence" value="ECO:0007669"/>
    <property type="project" value="TreeGrafter"/>
</dbReference>
<dbReference type="Pfam" id="PF00753">
    <property type="entry name" value="Lactamase_B"/>
    <property type="match status" value="1"/>
</dbReference>
<protein>
    <recommendedName>
        <fullName evidence="2">Metallo-beta-lactamase domain-containing protein</fullName>
    </recommendedName>
</protein>
<evidence type="ECO:0000256" key="1">
    <source>
        <dbReference type="SAM" id="MobiDB-lite"/>
    </source>
</evidence>
<feature type="domain" description="Metallo-beta-lactamase" evidence="2">
    <location>
        <begin position="175"/>
        <end position="217"/>
    </location>
</feature>
<dbReference type="InterPro" id="IPR001279">
    <property type="entry name" value="Metallo-B-lactamas"/>
</dbReference>
<sequence>MPRAVPVEKSDNNNNNNDEEQAEPAQKASSSSSSPHPLQVIYDRVHEQYPPLKYLAEGNSTLLGEQDIRQRYHPMLQSSSSSKRTNNNNVDVEEEEYQKPALSGDMDLIFVGTASCTPSITRGVSCTALRLHSLASSASVTNKKQQQQQQQTMNVNGKEQRFDVAGSSQSNLGTWLFDCGESTQLQIQKTSSVRPSKITKIFLTHAHGDHSFGLPGLLCLMGQDNSESKGPKAPIDIYGPEGLRLWLRTALRYSVSRICPKYRVHELKDVAMAPEWGYSRKWERYFFNKNVFTNERRAARTPTTIANITGVPPTTGGWNALPLRTGCPTWTGTETSGHPSCMEKWRAGAISIPFTTTHSRATGLPCTRSRMRATTVSRSMQLPCRTESPVSDILSRKRIDPADCGTNSSNPSANETYRRSGKPAFGIP</sequence>
<feature type="compositionally biased region" description="Basic and acidic residues" evidence="1">
    <location>
        <begin position="1"/>
        <end position="11"/>
    </location>
</feature>
<dbReference type="Gene3D" id="3.60.15.10">
    <property type="entry name" value="Ribonuclease Z/Hydroxyacylglutathione hydrolase-like"/>
    <property type="match status" value="1"/>
</dbReference>
<dbReference type="SUPFAM" id="SSF56281">
    <property type="entry name" value="Metallo-hydrolase/oxidoreductase"/>
    <property type="match status" value="1"/>
</dbReference>
<dbReference type="EMBL" id="HBKQ01023471">
    <property type="protein sequence ID" value="CAE2241258.1"/>
    <property type="molecule type" value="Transcribed_RNA"/>
</dbReference>
<feature type="region of interest" description="Disordered" evidence="1">
    <location>
        <begin position="74"/>
        <end position="98"/>
    </location>
</feature>
<organism evidence="3">
    <name type="scientific">Odontella aurita</name>
    <dbReference type="NCBI Taxonomy" id="265563"/>
    <lineage>
        <taxon>Eukaryota</taxon>
        <taxon>Sar</taxon>
        <taxon>Stramenopiles</taxon>
        <taxon>Ochrophyta</taxon>
        <taxon>Bacillariophyta</taxon>
        <taxon>Mediophyceae</taxon>
        <taxon>Biddulphiophycidae</taxon>
        <taxon>Eupodiscales</taxon>
        <taxon>Odontellaceae</taxon>
        <taxon>Odontella</taxon>
    </lineage>
</organism>
<dbReference type="GO" id="GO:0005634">
    <property type="term" value="C:nucleus"/>
    <property type="evidence" value="ECO:0007669"/>
    <property type="project" value="TreeGrafter"/>
</dbReference>
<dbReference type="PANTHER" id="PTHR46018">
    <property type="entry name" value="ZINC PHOSPHODIESTERASE ELAC PROTEIN 1"/>
    <property type="match status" value="1"/>
</dbReference>
<dbReference type="InterPro" id="IPR036866">
    <property type="entry name" value="RibonucZ/Hydroxyglut_hydro"/>
</dbReference>
<accession>A0A7S4IVQ3</accession>
<evidence type="ECO:0000313" key="3">
    <source>
        <dbReference type="EMBL" id="CAE2241258.1"/>
    </source>
</evidence>
<reference evidence="3" key="1">
    <citation type="submission" date="2021-01" db="EMBL/GenBank/DDBJ databases">
        <authorList>
            <person name="Corre E."/>
            <person name="Pelletier E."/>
            <person name="Niang G."/>
            <person name="Scheremetjew M."/>
            <person name="Finn R."/>
            <person name="Kale V."/>
            <person name="Holt S."/>
            <person name="Cochrane G."/>
            <person name="Meng A."/>
            <person name="Brown T."/>
            <person name="Cohen L."/>
        </authorList>
    </citation>
    <scope>NUCLEOTIDE SEQUENCE</scope>
    <source>
        <strain evidence="3">Isolate 1302-5</strain>
    </source>
</reference>
<name>A0A7S4IVQ3_9STRA</name>
<proteinExistence type="predicted"/>
<feature type="compositionally biased region" description="Polar residues" evidence="1">
    <location>
        <begin position="405"/>
        <end position="415"/>
    </location>
</feature>
<dbReference type="AlphaFoldDB" id="A0A7S4IVQ3"/>
<feature type="compositionally biased region" description="Low complexity" evidence="1">
    <location>
        <begin position="78"/>
        <end position="90"/>
    </location>
</feature>
<gene>
    <name evidence="3" type="ORF">OAUR00152_LOCUS15979</name>
</gene>
<dbReference type="PANTHER" id="PTHR46018:SF2">
    <property type="entry name" value="ZINC PHOSPHODIESTERASE ELAC PROTEIN 1"/>
    <property type="match status" value="1"/>
</dbReference>
<feature type="region of interest" description="Disordered" evidence="1">
    <location>
        <begin position="1"/>
        <end position="38"/>
    </location>
</feature>
<feature type="region of interest" description="Disordered" evidence="1">
    <location>
        <begin position="387"/>
        <end position="428"/>
    </location>
</feature>
<evidence type="ECO:0000259" key="2">
    <source>
        <dbReference type="Pfam" id="PF00753"/>
    </source>
</evidence>